<dbReference type="EMBL" id="JAWDKD010000013">
    <property type="protein sequence ID" value="MDV0446863.1"/>
    <property type="molecule type" value="Genomic_DNA"/>
</dbReference>
<keyword evidence="1" id="KW-0812">Transmembrane</keyword>
<reference evidence="2" key="1">
    <citation type="submission" date="2023-06" db="EMBL/GenBank/DDBJ databases">
        <title>Genome sequence of Methanosarcinaceae archaeon Ag5.</title>
        <authorList>
            <person name="Protasov E."/>
            <person name="Platt K."/>
            <person name="Poehlein A."/>
            <person name="Daniel R."/>
            <person name="Brune A."/>
        </authorList>
    </citation>
    <scope>NUCLEOTIDE SEQUENCE</scope>
    <source>
        <strain evidence="2">Ag5</strain>
    </source>
</reference>
<proteinExistence type="predicted"/>
<gene>
    <name evidence="2" type="ORF">MsAg5_07250</name>
</gene>
<keyword evidence="3" id="KW-1185">Reference proteome</keyword>
<comment type="caution">
    <text evidence="2">The sequence shown here is derived from an EMBL/GenBank/DDBJ whole genome shotgun (WGS) entry which is preliminary data.</text>
</comment>
<name>A0AAE4MJN2_9EURY</name>
<protein>
    <submittedName>
        <fullName evidence="2">Uncharacterized protein</fullName>
    </submittedName>
</protein>
<dbReference type="AlphaFoldDB" id="A0AAE4MJN2"/>
<evidence type="ECO:0000313" key="3">
    <source>
        <dbReference type="Proteomes" id="UP001271789"/>
    </source>
</evidence>
<organism evidence="2 3">
    <name type="scientific">Methanolapillus africanus</name>
    <dbReference type="NCBI Taxonomy" id="3028297"/>
    <lineage>
        <taxon>Archaea</taxon>
        <taxon>Methanobacteriati</taxon>
        <taxon>Methanobacteriota</taxon>
        <taxon>Stenosarchaea group</taxon>
        <taxon>Methanomicrobia</taxon>
        <taxon>Methanosarcinales</taxon>
        <taxon>Methanosarcinaceae</taxon>
        <taxon>Methanolapillus</taxon>
    </lineage>
</organism>
<sequence length="81" mass="8992">MKAEKKAKIRSRQQQAQLGESVRILNLINLVVIVGGVLLYYFSKSDLMTKIGTGLIVAGGIMILMTIGIQMYYGTKMRKAK</sequence>
<evidence type="ECO:0000313" key="2">
    <source>
        <dbReference type="EMBL" id="MDV0446863.1"/>
    </source>
</evidence>
<evidence type="ECO:0000256" key="1">
    <source>
        <dbReference type="SAM" id="Phobius"/>
    </source>
</evidence>
<accession>A0AAE4MJN2</accession>
<dbReference type="RefSeq" id="WP_338099273.1">
    <property type="nucleotide sequence ID" value="NZ_JAWDKD010000013.1"/>
</dbReference>
<dbReference type="Proteomes" id="UP001271789">
    <property type="component" value="Unassembled WGS sequence"/>
</dbReference>
<keyword evidence="1" id="KW-1133">Transmembrane helix</keyword>
<keyword evidence="1" id="KW-0472">Membrane</keyword>
<feature type="transmembrane region" description="Helical" evidence="1">
    <location>
        <begin position="54"/>
        <end position="73"/>
    </location>
</feature>
<feature type="transmembrane region" description="Helical" evidence="1">
    <location>
        <begin position="21"/>
        <end position="42"/>
    </location>
</feature>